<dbReference type="GO" id="GO:0003964">
    <property type="term" value="F:RNA-directed DNA polymerase activity"/>
    <property type="evidence" value="ECO:0007669"/>
    <property type="project" value="UniProtKB-KW"/>
</dbReference>
<sequence length="592" mass="66586">MTPITLDEMVVAYKKAKVDLFYASDPRLLDLVEYEENLGDNLRNLRSRVLSRDETWVKDPAFVGTFTLSPKEASKALRPGGESDSFIWSDPHVGWREHAGSSQPVAKFRPMGRCSIDFHVLSSLWILKVGERLERRLDSSAMGSRLRRTRSGDFNELASGSFKPYLYPYREWRDGGLTAMTRALDDRKSVIALTADVTSYYHCLNPEFLLDKYFLHGVLGADLDTQETKLHRLFVKSLVWWSHNVAERTGWRPRGLPVGLPASAVVANLALIQLDEVISDEVKPLYYGRYVDDILLVLEDSGNLQGRRDVWDWIIARSRGFLQREEQSNSDNSYPSNTTIEFSPSYLSGSTIRFDNHKNKVFHLSGSTGRSLLGSIKKAINERGSEWRALPAIPSDPTDIGSDIANATHIDGDPAETLRDTDEISARRSGFAIRLRDFEAYERNLNPESWQAHRSAFIETVCQQILVMPHFFDLAPYVPRLVKLAVACGDYEATMKLIVAVRDVHRVAVETCRLSVVGDSTEGDAQVDVSAIWGRQLCREIYESIASGLASSFTQDHIDNLIFEIQDLGQVLPDGMGGAEVRSWHSRSLPAI</sequence>
<protein>
    <submittedName>
        <fullName evidence="2">Reverse transcriptase (RNA-dependent DNA polymerase)</fullName>
    </submittedName>
</protein>
<evidence type="ECO:0000313" key="3">
    <source>
        <dbReference type="Proteomes" id="UP000183180"/>
    </source>
</evidence>
<accession>A0A1H2HB84</accession>
<keyword evidence="2" id="KW-0808">Transferase</keyword>
<keyword evidence="2" id="KW-0548">Nucleotidyltransferase</keyword>
<gene>
    <name evidence="2" type="ORF">SAMN04488548_134369</name>
</gene>
<feature type="domain" description="Reverse transcriptase" evidence="1">
    <location>
        <begin position="107"/>
        <end position="304"/>
    </location>
</feature>
<evidence type="ECO:0000313" key="2">
    <source>
        <dbReference type="EMBL" id="SDU29084.1"/>
    </source>
</evidence>
<evidence type="ECO:0000259" key="1">
    <source>
        <dbReference type="Pfam" id="PF00078"/>
    </source>
</evidence>
<dbReference type="InterPro" id="IPR000477">
    <property type="entry name" value="RT_dom"/>
</dbReference>
<organism evidence="2 3">
    <name type="scientific">Gordonia westfalica</name>
    <dbReference type="NCBI Taxonomy" id="158898"/>
    <lineage>
        <taxon>Bacteria</taxon>
        <taxon>Bacillati</taxon>
        <taxon>Actinomycetota</taxon>
        <taxon>Actinomycetes</taxon>
        <taxon>Mycobacteriales</taxon>
        <taxon>Gordoniaceae</taxon>
        <taxon>Gordonia</taxon>
    </lineage>
</organism>
<dbReference type="Proteomes" id="UP000183180">
    <property type="component" value="Unassembled WGS sequence"/>
</dbReference>
<keyword evidence="2" id="KW-0695">RNA-directed DNA polymerase</keyword>
<proteinExistence type="predicted"/>
<dbReference type="STRING" id="158898.SAMN04488548_134369"/>
<dbReference type="RefSeq" id="WP_084811756.1">
    <property type="nucleotide sequence ID" value="NZ_FNLM01000034.1"/>
</dbReference>
<dbReference type="AlphaFoldDB" id="A0A1H2HB84"/>
<reference evidence="2 3" key="1">
    <citation type="submission" date="2016-10" db="EMBL/GenBank/DDBJ databases">
        <authorList>
            <person name="de Groot N.N."/>
        </authorList>
    </citation>
    <scope>NUCLEOTIDE SEQUENCE [LARGE SCALE GENOMIC DNA]</scope>
    <source>
        <strain evidence="2 3">DSM 44215</strain>
    </source>
</reference>
<dbReference type="Pfam" id="PF00078">
    <property type="entry name" value="RVT_1"/>
    <property type="match status" value="1"/>
</dbReference>
<dbReference type="EMBL" id="FNLM01000034">
    <property type="protein sequence ID" value="SDU29084.1"/>
    <property type="molecule type" value="Genomic_DNA"/>
</dbReference>
<dbReference type="OrthoDB" id="9793236at2"/>
<dbReference type="CDD" id="cd01646">
    <property type="entry name" value="RT_Bac_retron_I"/>
    <property type="match status" value="1"/>
</dbReference>
<name>A0A1H2HB84_9ACTN</name>